<organism evidence="1 2">
    <name type="scientific">Stella humosa</name>
    <dbReference type="NCBI Taxonomy" id="94"/>
    <lineage>
        <taxon>Bacteria</taxon>
        <taxon>Pseudomonadati</taxon>
        <taxon>Pseudomonadota</taxon>
        <taxon>Alphaproteobacteria</taxon>
        <taxon>Rhodospirillales</taxon>
        <taxon>Stellaceae</taxon>
        <taxon>Stella</taxon>
    </lineage>
</organism>
<protein>
    <submittedName>
        <fullName evidence="1">Uncharacterized protein</fullName>
    </submittedName>
</protein>
<proteinExistence type="predicted"/>
<comment type="caution">
    <text evidence="1">The sequence shown here is derived from an EMBL/GenBank/DDBJ whole genome shotgun (WGS) entry which is preliminary data.</text>
</comment>
<dbReference type="Proteomes" id="UP000278222">
    <property type="component" value="Unassembled WGS sequence"/>
</dbReference>
<keyword evidence="2" id="KW-1185">Reference proteome</keyword>
<name>A0A3N1KXB8_9PROT</name>
<evidence type="ECO:0000313" key="1">
    <source>
        <dbReference type="EMBL" id="ROP83409.1"/>
    </source>
</evidence>
<dbReference type="RefSeq" id="WP_245978541.1">
    <property type="nucleotide sequence ID" value="NZ_AP019700.1"/>
</dbReference>
<sequence length="124" mass="14169">MLRRIRLELARTPEFPEGSHAHGYELVAPLTADGHLDTEAWQANRQIATVHRFWRGEENQTGQLVRTRGGRWAISYLPGPDDDEPIHRLEDHRFVEGQYVSIREADGTVRPFVVVHVRPVPGLS</sequence>
<gene>
    <name evidence="1" type="ORF">EDC65_4943</name>
</gene>
<dbReference type="AlphaFoldDB" id="A0A3N1KXB8"/>
<reference evidence="1 2" key="1">
    <citation type="submission" date="2018-11" db="EMBL/GenBank/DDBJ databases">
        <title>Genomic Encyclopedia of Type Strains, Phase IV (KMG-IV): sequencing the most valuable type-strain genomes for metagenomic binning, comparative biology and taxonomic classification.</title>
        <authorList>
            <person name="Goeker M."/>
        </authorList>
    </citation>
    <scope>NUCLEOTIDE SEQUENCE [LARGE SCALE GENOMIC DNA]</scope>
    <source>
        <strain evidence="1 2">DSM 5900</strain>
    </source>
</reference>
<accession>A0A3N1KXB8</accession>
<dbReference type="EMBL" id="RJKX01000017">
    <property type="protein sequence ID" value="ROP83409.1"/>
    <property type="molecule type" value="Genomic_DNA"/>
</dbReference>
<evidence type="ECO:0000313" key="2">
    <source>
        <dbReference type="Proteomes" id="UP000278222"/>
    </source>
</evidence>